<feature type="transmembrane region" description="Helical" evidence="2">
    <location>
        <begin position="70"/>
        <end position="93"/>
    </location>
</feature>
<name>A0A7K2J0F4_9ACTN</name>
<dbReference type="InterPro" id="IPR025058">
    <property type="entry name" value="DUF3995"/>
</dbReference>
<evidence type="ECO:0000256" key="2">
    <source>
        <dbReference type="SAM" id="Phobius"/>
    </source>
</evidence>
<keyword evidence="2" id="KW-0812">Transmembrane</keyword>
<evidence type="ECO:0000313" key="4">
    <source>
        <dbReference type="Proteomes" id="UP000467124"/>
    </source>
</evidence>
<keyword evidence="2" id="KW-0472">Membrane</keyword>
<accession>A0A7K2J0F4</accession>
<dbReference type="Pfam" id="PF13160">
    <property type="entry name" value="DUF3995"/>
    <property type="match status" value="1"/>
</dbReference>
<comment type="caution">
    <text evidence="3">The sequence shown here is derived from an EMBL/GenBank/DDBJ whole genome shotgun (WGS) entry which is preliminary data.</text>
</comment>
<evidence type="ECO:0000256" key="1">
    <source>
        <dbReference type="SAM" id="MobiDB-lite"/>
    </source>
</evidence>
<feature type="transmembrane region" description="Helical" evidence="2">
    <location>
        <begin position="105"/>
        <end position="128"/>
    </location>
</feature>
<dbReference type="EMBL" id="WWHY01000001">
    <property type="protein sequence ID" value="MYR35638.1"/>
    <property type="molecule type" value="Genomic_DNA"/>
</dbReference>
<reference evidence="3 4" key="1">
    <citation type="journal article" date="2019" name="Nat. Commun.">
        <title>The antimicrobial potential of Streptomyces from insect microbiomes.</title>
        <authorList>
            <person name="Chevrette M.G."/>
            <person name="Carlson C.M."/>
            <person name="Ortega H.E."/>
            <person name="Thomas C."/>
            <person name="Ananiev G.E."/>
            <person name="Barns K.J."/>
            <person name="Book A.J."/>
            <person name="Cagnazzo J."/>
            <person name="Carlos C."/>
            <person name="Flanigan W."/>
            <person name="Grubbs K.J."/>
            <person name="Horn H.A."/>
            <person name="Hoffmann F.M."/>
            <person name="Klassen J.L."/>
            <person name="Knack J.J."/>
            <person name="Lewin G.R."/>
            <person name="McDonald B.R."/>
            <person name="Muller L."/>
            <person name="Melo W.G.P."/>
            <person name="Pinto-Tomas A.A."/>
            <person name="Schmitz A."/>
            <person name="Wendt-Pienkowski E."/>
            <person name="Wildman S."/>
            <person name="Zhao M."/>
            <person name="Zhang F."/>
            <person name="Bugni T.S."/>
            <person name="Andes D.R."/>
            <person name="Pupo M.T."/>
            <person name="Currie C.R."/>
        </authorList>
    </citation>
    <scope>NUCLEOTIDE SEQUENCE [LARGE SCALE GENOMIC DNA]</scope>
    <source>
        <strain evidence="3 4">SID5840</strain>
    </source>
</reference>
<keyword evidence="2" id="KW-1133">Transmembrane helix</keyword>
<protein>
    <submittedName>
        <fullName evidence="3">DUF3995 domain-containing protein</fullName>
    </submittedName>
</protein>
<sequence length="180" mass="18674">MGPTSPGPRGDGMLSSMSEDRRGGARPGPWGLIACAWALVFAAAHFYWALGGDLGLAVSAGPLAEERPGWFVLVGLWGVGALCLVGAALGWLLGESRPAGAAGRVVTALGWCACAVLLARGLAVEALLLFDTAGRWVEVSAEQRLWTLLLWNPWFVVGGLAFGLAARGPGRTRNPRAPTG</sequence>
<organism evidence="3 4">
    <name type="scientific">Nocardiopsis alba</name>
    <dbReference type="NCBI Taxonomy" id="53437"/>
    <lineage>
        <taxon>Bacteria</taxon>
        <taxon>Bacillati</taxon>
        <taxon>Actinomycetota</taxon>
        <taxon>Actinomycetes</taxon>
        <taxon>Streptosporangiales</taxon>
        <taxon>Nocardiopsidaceae</taxon>
        <taxon>Nocardiopsis</taxon>
    </lineage>
</organism>
<feature type="region of interest" description="Disordered" evidence="1">
    <location>
        <begin position="1"/>
        <end position="22"/>
    </location>
</feature>
<dbReference type="AlphaFoldDB" id="A0A7K2J0F4"/>
<feature type="transmembrane region" description="Helical" evidence="2">
    <location>
        <begin position="30"/>
        <end position="50"/>
    </location>
</feature>
<feature type="transmembrane region" description="Helical" evidence="2">
    <location>
        <begin position="148"/>
        <end position="166"/>
    </location>
</feature>
<evidence type="ECO:0000313" key="3">
    <source>
        <dbReference type="EMBL" id="MYR35638.1"/>
    </source>
</evidence>
<gene>
    <name evidence="3" type="ORF">GTW20_26090</name>
</gene>
<proteinExistence type="predicted"/>
<dbReference type="Proteomes" id="UP000467124">
    <property type="component" value="Unassembled WGS sequence"/>
</dbReference>